<organism evidence="1 2">
    <name type="scientific">Trifolium medium</name>
    <dbReference type="NCBI Taxonomy" id="97028"/>
    <lineage>
        <taxon>Eukaryota</taxon>
        <taxon>Viridiplantae</taxon>
        <taxon>Streptophyta</taxon>
        <taxon>Embryophyta</taxon>
        <taxon>Tracheophyta</taxon>
        <taxon>Spermatophyta</taxon>
        <taxon>Magnoliopsida</taxon>
        <taxon>eudicotyledons</taxon>
        <taxon>Gunneridae</taxon>
        <taxon>Pentapetalae</taxon>
        <taxon>rosids</taxon>
        <taxon>fabids</taxon>
        <taxon>Fabales</taxon>
        <taxon>Fabaceae</taxon>
        <taxon>Papilionoideae</taxon>
        <taxon>50 kb inversion clade</taxon>
        <taxon>NPAAA clade</taxon>
        <taxon>Hologalegina</taxon>
        <taxon>IRL clade</taxon>
        <taxon>Trifolieae</taxon>
        <taxon>Trifolium</taxon>
    </lineage>
</organism>
<evidence type="ECO:0000313" key="2">
    <source>
        <dbReference type="Proteomes" id="UP000265520"/>
    </source>
</evidence>
<dbReference type="EMBL" id="LXQA010507169">
    <property type="protein sequence ID" value="MCI56109.1"/>
    <property type="molecule type" value="Genomic_DNA"/>
</dbReference>
<evidence type="ECO:0000313" key="1">
    <source>
        <dbReference type="EMBL" id="MCI56109.1"/>
    </source>
</evidence>
<comment type="caution">
    <text evidence="1">The sequence shown here is derived from an EMBL/GenBank/DDBJ whole genome shotgun (WGS) entry which is preliminary data.</text>
</comment>
<name>A0A392T4X5_9FABA</name>
<proteinExistence type="predicted"/>
<keyword evidence="2" id="KW-1185">Reference proteome</keyword>
<protein>
    <submittedName>
        <fullName evidence="1">Uncharacterized protein</fullName>
    </submittedName>
</protein>
<sequence>MFIGEGFKKPIVISSLLTPFEEEELLKEAWMVHDKLEGNLNGMIPIYLLHAPKKDKELNPVSKSQDVSIPTLEDLVRKEVMKLFEAC</sequence>
<accession>A0A392T4X5</accession>
<reference evidence="1 2" key="1">
    <citation type="journal article" date="2018" name="Front. Plant Sci.">
        <title>Red Clover (Trifolium pratense) and Zigzag Clover (T. medium) - A Picture of Genomic Similarities and Differences.</title>
        <authorList>
            <person name="Dluhosova J."/>
            <person name="Istvanek J."/>
            <person name="Nedelnik J."/>
            <person name="Repkova J."/>
        </authorList>
    </citation>
    <scope>NUCLEOTIDE SEQUENCE [LARGE SCALE GENOMIC DNA]</scope>
    <source>
        <strain evidence="2">cv. 10/8</strain>
        <tissue evidence="1">Leaf</tissue>
    </source>
</reference>
<feature type="non-terminal residue" evidence="1">
    <location>
        <position position="87"/>
    </location>
</feature>
<dbReference type="AlphaFoldDB" id="A0A392T4X5"/>
<dbReference type="Proteomes" id="UP000265520">
    <property type="component" value="Unassembled WGS sequence"/>
</dbReference>